<evidence type="ECO:0000256" key="5">
    <source>
        <dbReference type="ARBA" id="ARBA00022989"/>
    </source>
</evidence>
<protein>
    <submittedName>
        <fullName evidence="9">Sulfate exporter family transporter</fullName>
    </submittedName>
</protein>
<keyword evidence="3" id="KW-1003">Cell membrane</keyword>
<name>A0A345YMY3_9MICO</name>
<feature type="transmembrane region" description="Helical" evidence="7">
    <location>
        <begin position="314"/>
        <end position="333"/>
    </location>
</feature>
<reference evidence="8 10" key="1">
    <citation type="submission" date="2018-07" db="EMBL/GenBank/DDBJ databases">
        <title>Brachybacterium saurashtrense DSM 23186 genome sequence.</title>
        <authorList>
            <person name="Guo L."/>
        </authorList>
    </citation>
    <scope>NUCLEOTIDE SEQUENCE [LARGE SCALE GENOMIC DNA]</scope>
    <source>
        <strain evidence="8 10">DSM 23186</strain>
    </source>
</reference>
<evidence type="ECO:0000313" key="8">
    <source>
        <dbReference type="EMBL" id="AXK45285.1"/>
    </source>
</evidence>
<keyword evidence="4 7" id="KW-0812">Transmembrane</keyword>
<feature type="transmembrane region" description="Helical" evidence="7">
    <location>
        <begin position="47"/>
        <end position="64"/>
    </location>
</feature>
<evidence type="ECO:0000256" key="2">
    <source>
        <dbReference type="ARBA" id="ARBA00007977"/>
    </source>
</evidence>
<accession>A0A345YMY3</accession>
<dbReference type="PANTHER" id="PTHR30106">
    <property type="entry name" value="INNER MEMBRANE PROTEIN YEIH-RELATED"/>
    <property type="match status" value="1"/>
</dbReference>
<dbReference type="GO" id="GO:0005886">
    <property type="term" value="C:plasma membrane"/>
    <property type="evidence" value="ECO:0007669"/>
    <property type="project" value="UniProtKB-SubCell"/>
</dbReference>
<keyword evidence="5 7" id="KW-1133">Transmembrane helix</keyword>
<dbReference type="InterPro" id="IPR018383">
    <property type="entry name" value="UPF0324_pro"/>
</dbReference>
<dbReference type="KEGG" id="bsau:DWV08_06400"/>
<dbReference type="Proteomes" id="UP000254236">
    <property type="component" value="Chromosome"/>
</dbReference>
<organism evidence="9 11">
    <name type="scientific">Brachybacterium saurashtrense</name>
    <dbReference type="NCBI Taxonomy" id="556288"/>
    <lineage>
        <taxon>Bacteria</taxon>
        <taxon>Bacillati</taxon>
        <taxon>Actinomycetota</taxon>
        <taxon>Actinomycetes</taxon>
        <taxon>Micrococcales</taxon>
        <taxon>Dermabacteraceae</taxon>
        <taxon>Brachybacterium</taxon>
    </lineage>
</organism>
<gene>
    <name evidence="8" type="ORF">DWV08_06400</name>
    <name evidence="9" type="ORF">DXU92_11675</name>
</gene>
<dbReference type="EMBL" id="CP031356">
    <property type="protein sequence ID" value="AXK45285.1"/>
    <property type="molecule type" value="Genomic_DNA"/>
</dbReference>
<dbReference type="Pfam" id="PF03601">
    <property type="entry name" value="Cons_hypoth698"/>
    <property type="match status" value="1"/>
</dbReference>
<feature type="transmembrane region" description="Helical" evidence="7">
    <location>
        <begin position="71"/>
        <end position="91"/>
    </location>
</feature>
<dbReference type="AlphaFoldDB" id="A0A345YMY3"/>
<proteinExistence type="inferred from homology"/>
<dbReference type="EMBL" id="QSWH01000005">
    <property type="protein sequence ID" value="RRR21959.1"/>
    <property type="molecule type" value="Genomic_DNA"/>
</dbReference>
<comment type="subcellular location">
    <subcellularLocation>
        <location evidence="1">Cell membrane</location>
        <topology evidence="1">Multi-pass membrane protein</topology>
    </subcellularLocation>
</comment>
<feature type="transmembrane region" description="Helical" evidence="7">
    <location>
        <begin position="155"/>
        <end position="177"/>
    </location>
</feature>
<keyword evidence="10" id="KW-1185">Reference proteome</keyword>
<evidence type="ECO:0000256" key="6">
    <source>
        <dbReference type="ARBA" id="ARBA00023136"/>
    </source>
</evidence>
<feature type="transmembrane region" description="Helical" evidence="7">
    <location>
        <begin position="235"/>
        <end position="263"/>
    </location>
</feature>
<evidence type="ECO:0000313" key="9">
    <source>
        <dbReference type="EMBL" id="RRR21959.1"/>
    </source>
</evidence>
<feature type="transmembrane region" description="Helical" evidence="7">
    <location>
        <begin position="284"/>
        <end position="302"/>
    </location>
</feature>
<evidence type="ECO:0000256" key="1">
    <source>
        <dbReference type="ARBA" id="ARBA00004651"/>
    </source>
</evidence>
<evidence type="ECO:0000256" key="7">
    <source>
        <dbReference type="SAM" id="Phobius"/>
    </source>
</evidence>
<feature type="transmembrane region" description="Helical" evidence="7">
    <location>
        <begin position="189"/>
        <end position="215"/>
    </location>
</feature>
<evidence type="ECO:0000313" key="11">
    <source>
        <dbReference type="Proteomes" id="UP000282185"/>
    </source>
</evidence>
<keyword evidence="6 7" id="KW-0472">Membrane</keyword>
<feature type="transmembrane region" description="Helical" evidence="7">
    <location>
        <begin position="128"/>
        <end position="149"/>
    </location>
</feature>
<comment type="similarity">
    <text evidence="2">Belongs to the UPF0324 family.</text>
</comment>
<evidence type="ECO:0000256" key="3">
    <source>
        <dbReference type="ARBA" id="ARBA00022475"/>
    </source>
</evidence>
<dbReference type="PANTHER" id="PTHR30106:SF2">
    <property type="entry name" value="UPF0324 INNER MEMBRANE PROTEIN YEIH"/>
    <property type="match status" value="1"/>
</dbReference>
<dbReference type="Proteomes" id="UP000282185">
    <property type="component" value="Unassembled WGS sequence"/>
</dbReference>
<feature type="transmembrane region" description="Helical" evidence="7">
    <location>
        <begin position="103"/>
        <end position="121"/>
    </location>
</feature>
<sequence length="366" mass="36045">MPWSRSAPYRAGAGAGNVLRMSRSVPAPAPSAAPAAAAPPALPRLWPGLAVALAVAAGSMLLAPRVPGVSALLLAIVAGIALANLSGVPAALAPGLSVAGKRLLRAGIVLLGLQVVLGDLLSLGLPMLAVVAAVVTGGVLGTVALGRVLGVDRQLALLVACGFSICGAAAVAAAAGVTDPEERHEEHTVTAIALVVLCGTVMIAAVPALAAALGLAPETAGLWAGASIHEVAQVVAAGGVLGGTALTLAVIVKLARVLMLAPVMAVLSLQQRRRGAAEGARPPLVPLFVLGFLAMVAARSLLPLPSPALDLGAALQTLLLAAAMFALGTGVRLRSLLRVGVRPLVLAALSTLLVATLALGGVLLTR</sequence>
<evidence type="ECO:0000256" key="4">
    <source>
        <dbReference type="ARBA" id="ARBA00022692"/>
    </source>
</evidence>
<reference evidence="9 11" key="2">
    <citation type="submission" date="2018-08" db="EMBL/GenBank/DDBJ databases">
        <title>Brachybacterium saurashtrense DSM 23186.</title>
        <authorList>
            <person name="Li Y."/>
        </authorList>
    </citation>
    <scope>NUCLEOTIDE SEQUENCE [LARGE SCALE GENOMIC DNA]</scope>
    <source>
        <strain evidence="9 11">DSM 23186</strain>
    </source>
</reference>
<evidence type="ECO:0000313" key="10">
    <source>
        <dbReference type="Proteomes" id="UP000254236"/>
    </source>
</evidence>
<feature type="transmembrane region" description="Helical" evidence="7">
    <location>
        <begin position="345"/>
        <end position="364"/>
    </location>
</feature>